<dbReference type="SUPFAM" id="SSF51445">
    <property type="entry name" value="(Trans)glycosidases"/>
    <property type="match status" value="1"/>
</dbReference>
<proteinExistence type="predicted"/>
<dbReference type="EMBL" id="QKRW01000032">
    <property type="protein sequence ID" value="RAL61297.1"/>
    <property type="molecule type" value="Genomic_DNA"/>
</dbReference>
<name>A0A395ILY8_9HELO</name>
<dbReference type="AlphaFoldDB" id="A0A395ILY8"/>
<feature type="signal peptide" evidence="1">
    <location>
        <begin position="1"/>
        <end position="20"/>
    </location>
</feature>
<evidence type="ECO:0000256" key="1">
    <source>
        <dbReference type="SAM" id="SignalP"/>
    </source>
</evidence>
<dbReference type="Proteomes" id="UP000249056">
    <property type="component" value="Unassembled WGS sequence"/>
</dbReference>
<comment type="caution">
    <text evidence="2">The sequence shown here is derived from an EMBL/GenBank/DDBJ whole genome shotgun (WGS) entry which is preliminary data.</text>
</comment>
<evidence type="ECO:0008006" key="4">
    <source>
        <dbReference type="Google" id="ProtNLM"/>
    </source>
</evidence>
<organism evidence="2 3">
    <name type="scientific">Monilinia fructigena</name>
    <dbReference type="NCBI Taxonomy" id="38457"/>
    <lineage>
        <taxon>Eukaryota</taxon>
        <taxon>Fungi</taxon>
        <taxon>Dikarya</taxon>
        <taxon>Ascomycota</taxon>
        <taxon>Pezizomycotina</taxon>
        <taxon>Leotiomycetes</taxon>
        <taxon>Helotiales</taxon>
        <taxon>Sclerotiniaceae</taxon>
        <taxon>Monilinia</taxon>
    </lineage>
</organism>
<evidence type="ECO:0000313" key="2">
    <source>
        <dbReference type="EMBL" id="RAL61297.1"/>
    </source>
</evidence>
<dbReference type="InterPro" id="IPR017853">
    <property type="entry name" value="GH"/>
</dbReference>
<reference evidence="2 3" key="1">
    <citation type="submission" date="2018-06" db="EMBL/GenBank/DDBJ databases">
        <title>Genome Sequence of the Brown Rot Fungal Pathogen Monilinia fructigena.</title>
        <authorList>
            <person name="Landi L."/>
            <person name="De Miccolis Angelini R.M."/>
            <person name="Pollastro S."/>
            <person name="Abate D."/>
            <person name="Faretra F."/>
            <person name="Romanazzi G."/>
        </authorList>
    </citation>
    <scope>NUCLEOTIDE SEQUENCE [LARGE SCALE GENOMIC DNA]</scope>
    <source>
        <strain evidence="2 3">Mfrg269</strain>
    </source>
</reference>
<keyword evidence="1" id="KW-0732">Signal</keyword>
<accession>A0A395ILY8</accession>
<sequence length="102" mass="10891">MLLLCDFIFVQFYINPSCECTERGEKDRSLKWFLGAPAWSAAGPTAYANIGSAEAMKAVARHVASEGFDNFGGVMFWAGPEGLANVGGGKSIVAWAKEGLDI</sequence>
<dbReference type="Gene3D" id="3.20.20.80">
    <property type="entry name" value="Glycosidases"/>
    <property type="match status" value="1"/>
</dbReference>
<feature type="chain" id="PRO_5017335522" description="Chitinase" evidence="1">
    <location>
        <begin position="21"/>
        <end position="102"/>
    </location>
</feature>
<gene>
    <name evidence="2" type="ORF">DID88_009433</name>
</gene>
<evidence type="ECO:0000313" key="3">
    <source>
        <dbReference type="Proteomes" id="UP000249056"/>
    </source>
</evidence>
<protein>
    <recommendedName>
        <fullName evidence="4">Chitinase</fullName>
    </recommendedName>
</protein>
<keyword evidence="3" id="KW-1185">Reference proteome</keyword>
<dbReference type="OrthoDB" id="6020543at2759"/>